<dbReference type="EMBL" id="GL377572">
    <property type="protein sequence ID" value="EFJ32229.1"/>
    <property type="molecule type" value="Genomic_DNA"/>
</dbReference>
<evidence type="ECO:0000256" key="3">
    <source>
        <dbReference type="ARBA" id="ARBA00022692"/>
    </source>
</evidence>
<keyword evidence="4 6" id="KW-1133">Transmembrane helix</keyword>
<dbReference type="STRING" id="88036.D8R5X5"/>
<dbReference type="KEGG" id="smo:SELMODRAFT_85412"/>
<dbReference type="InParanoid" id="D8R5X5"/>
<dbReference type="eggNOG" id="KOG4267">
    <property type="taxonomic scope" value="Eukaryota"/>
</dbReference>
<comment type="similarity">
    <text evidence="2">Belongs to the TMEM14 family.</text>
</comment>
<keyword evidence="8" id="KW-1185">Reference proteome</keyword>
<dbReference type="InterPro" id="IPR044890">
    <property type="entry name" value="TMEM14_sf"/>
</dbReference>
<dbReference type="GO" id="GO:0015245">
    <property type="term" value="F:fatty acid transmembrane transporter activity"/>
    <property type="evidence" value="ECO:0000318"/>
    <property type="project" value="GO_Central"/>
</dbReference>
<dbReference type="Gene3D" id="1.10.10.1740">
    <property type="entry name" value="Transmembrane protein 14-like"/>
    <property type="match status" value="1"/>
</dbReference>
<gene>
    <name evidence="7" type="ORF">SELMODRAFT_85412</name>
</gene>
<evidence type="ECO:0000313" key="7">
    <source>
        <dbReference type="EMBL" id="EFJ32229.1"/>
    </source>
</evidence>
<dbReference type="FunCoup" id="D8R5X5">
    <property type="interactions" value="1742"/>
</dbReference>
<sequence>MAKKQSGALSMSQKLTLVYAALVGVGGLIGFLKTGSAKSLFSGGISALTLLTVYSQLPVNPVGASSLGVGISLLLLFAMGSRFRNSGKFFPAGLVSIVSLIMSGGYVHGILRSKH</sequence>
<dbReference type="OMA" id="TKIIFGM"/>
<evidence type="ECO:0000256" key="2">
    <source>
        <dbReference type="ARBA" id="ARBA00007590"/>
    </source>
</evidence>
<dbReference type="Pfam" id="PF03647">
    <property type="entry name" value="Tmemb_14"/>
    <property type="match status" value="1"/>
</dbReference>
<keyword evidence="5 6" id="KW-0472">Membrane</keyword>
<dbReference type="Gramene" id="EFJ32229">
    <property type="protein sequence ID" value="EFJ32229"/>
    <property type="gene ID" value="SELMODRAFT_85412"/>
</dbReference>
<protein>
    <recommendedName>
        <fullName evidence="9">Transmembrane protein 14C</fullName>
    </recommendedName>
</protein>
<name>D8R5X5_SELML</name>
<evidence type="ECO:0000256" key="1">
    <source>
        <dbReference type="ARBA" id="ARBA00004370"/>
    </source>
</evidence>
<feature type="transmembrane region" description="Helical" evidence="6">
    <location>
        <begin position="92"/>
        <end position="111"/>
    </location>
</feature>
<feature type="transmembrane region" description="Helical" evidence="6">
    <location>
        <begin position="15"/>
        <end position="32"/>
    </location>
</feature>
<dbReference type="GO" id="GO:0009706">
    <property type="term" value="C:chloroplast inner membrane"/>
    <property type="evidence" value="ECO:0000318"/>
    <property type="project" value="GO_Central"/>
</dbReference>
<dbReference type="PANTHER" id="PTHR12668:SF37">
    <property type="entry name" value="PROTEIN FATTY ACID EXPORT 2, CHLOROPLASTIC"/>
    <property type="match status" value="1"/>
</dbReference>
<evidence type="ECO:0000256" key="5">
    <source>
        <dbReference type="ARBA" id="ARBA00023136"/>
    </source>
</evidence>
<dbReference type="PANTHER" id="PTHR12668">
    <property type="entry name" value="TRANSMEMBRANE PROTEIN 14, 15"/>
    <property type="match status" value="1"/>
</dbReference>
<accession>D8R5X5</accession>
<dbReference type="GO" id="GO:0015908">
    <property type="term" value="P:fatty acid transport"/>
    <property type="evidence" value="ECO:0000318"/>
    <property type="project" value="GO_Central"/>
</dbReference>
<evidence type="ECO:0000313" key="8">
    <source>
        <dbReference type="Proteomes" id="UP000001514"/>
    </source>
</evidence>
<evidence type="ECO:0000256" key="6">
    <source>
        <dbReference type="SAM" id="Phobius"/>
    </source>
</evidence>
<dbReference type="HOGENOM" id="CLU_096652_5_2_1"/>
<dbReference type="InterPro" id="IPR005349">
    <property type="entry name" value="TMEM14"/>
</dbReference>
<reference evidence="7 8" key="1">
    <citation type="journal article" date="2011" name="Science">
        <title>The Selaginella genome identifies genetic changes associated with the evolution of vascular plants.</title>
        <authorList>
            <person name="Banks J.A."/>
            <person name="Nishiyama T."/>
            <person name="Hasebe M."/>
            <person name="Bowman J.L."/>
            <person name="Gribskov M."/>
            <person name="dePamphilis C."/>
            <person name="Albert V.A."/>
            <person name="Aono N."/>
            <person name="Aoyama T."/>
            <person name="Ambrose B.A."/>
            <person name="Ashton N.W."/>
            <person name="Axtell M.J."/>
            <person name="Barker E."/>
            <person name="Barker M.S."/>
            <person name="Bennetzen J.L."/>
            <person name="Bonawitz N.D."/>
            <person name="Chapple C."/>
            <person name="Cheng C."/>
            <person name="Correa L.G."/>
            <person name="Dacre M."/>
            <person name="DeBarry J."/>
            <person name="Dreyer I."/>
            <person name="Elias M."/>
            <person name="Engstrom E.M."/>
            <person name="Estelle M."/>
            <person name="Feng L."/>
            <person name="Finet C."/>
            <person name="Floyd S.K."/>
            <person name="Frommer W.B."/>
            <person name="Fujita T."/>
            <person name="Gramzow L."/>
            <person name="Gutensohn M."/>
            <person name="Harholt J."/>
            <person name="Hattori M."/>
            <person name="Heyl A."/>
            <person name="Hirai T."/>
            <person name="Hiwatashi Y."/>
            <person name="Ishikawa M."/>
            <person name="Iwata M."/>
            <person name="Karol K.G."/>
            <person name="Koehler B."/>
            <person name="Kolukisaoglu U."/>
            <person name="Kubo M."/>
            <person name="Kurata T."/>
            <person name="Lalonde S."/>
            <person name="Li K."/>
            <person name="Li Y."/>
            <person name="Litt A."/>
            <person name="Lyons E."/>
            <person name="Manning G."/>
            <person name="Maruyama T."/>
            <person name="Michael T.P."/>
            <person name="Mikami K."/>
            <person name="Miyazaki S."/>
            <person name="Morinaga S."/>
            <person name="Murata T."/>
            <person name="Mueller-Roeber B."/>
            <person name="Nelson D.R."/>
            <person name="Obara M."/>
            <person name="Oguri Y."/>
            <person name="Olmstead R.G."/>
            <person name="Onodera N."/>
            <person name="Petersen B.L."/>
            <person name="Pils B."/>
            <person name="Prigge M."/>
            <person name="Rensing S.A."/>
            <person name="Riano-Pachon D.M."/>
            <person name="Roberts A.W."/>
            <person name="Sato Y."/>
            <person name="Scheller H.V."/>
            <person name="Schulz B."/>
            <person name="Schulz C."/>
            <person name="Shakirov E.V."/>
            <person name="Shibagaki N."/>
            <person name="Shinohara N."/>
            <person name="Shippen D.E."/>
            <person name="Soerensen I."/>
            <person name="Sotooka R."/>
            <person name="Sugimoto N."/>
            <person name="Sugita M."/>
            <person name="Sumikawa N."/>
            <person name="Tanurdzic M."/>
            <person name="Theissen G."/>
            <person name="Ulvskov P."/>
            <person name="Wakazuki S."/>
            <person name="Weng J.K."/>
            <person name="Willats W.W."/>
            <person name="Wipf D."/>
            <person name="Wolf P.G."/>
            <person name="Yang L."/>
            <person name="Zimmer A.D."/>
            <person name="Zhu Q."/>
            <person name="Mitros T."/>
            <person name="Hellsten U."/>
            <person name="Loque D."/>
            <person name="Otillar R."/>
            <person name="Salamov A."/>
            <person name="Schmutz J."/>
            <person name="Shapiro H."/>
            <person name="Lindquist E."/>
            <person name="Lucas S."/>
            <person name="Rokhsar D."/>
            <person name="Grigoriev I.V."/>
        </authorList>
    </citation>
    <scope>NUCLEOTIDE SEQUENCE [LARGE SCALE GENOMIC DNA]</scope>
</reference>
<dbReference type="OrthoDB" id="5620at2759"/>
<evidence type="ECO:0000256" key="4">
    <source>
        <dbReference type="ARBA" id="ARBA00022989"/>
    </source>
</evidence>
<comment type="subcellular location">
    <subcellularLocation>
        <location evidence="1">Membrane</location>
    </subcellularLocation>
</comment>
<proteinExistence type="inferred from homology"/>
<keyword evidence="3 6" id="KW-0812">Transmembrane</keyword>
<dbReference type="Proteomes" id="UP000001514">
    <property type="component" value="Unassembled WGS sequence"/>
</dbReference>
<dbReference type="AlphaFoldDB" id="D8R5X5"/>
<feature type="transmembrane region" description="Helical" evidence="6">
    <location>
        <begin position="63"/>
        <end position="80"/>
    </location>
</feature>
<evidence type="ECO:0008006" key="9">
    <source>
        <dbReference type="Google" id="ProtNLM"/>
    </source>
</evidence>
<organism evidence="8">
    <name type="scientific">Selaginella moellendorffii</name>
    <name type="common">Spikemoss</name>
    <dbReference type="NCBI Taxonomy" id="88036"/>
    <lineage>
        <taxon>Eukaryota</taxon>
        <taxon>Viridiplantae</taxon>
        <taxon>Streptophyta</taxon>
        <taxon>Embryophyta</taxon>
        <taxon>Tracheophyta</taxon>
        <taxon>Lycopodiopsida</taxon>
        <taxon>Selaginellales</taxon>
        <taxon>Selaginellaceae</taxon>
        <taxon>Selaginella</taxon>
    </lineage>
</organism>